<proteinExistence type="predicted"/>
<sequence>MFYILPPTPMTGKPPLLSTVHTCYGTTILAHFLFEEKLEEKSASLNRRATLQFFKYQILNVPHHTIPSSSGYSTLTTYFRMYEA</sequence>
<accession>A0ABQ3UIT2</accession>
<name>A0ABQ3UIT2_9CHLR</name>
<comment type="caution">
    <text evidence="1">The sequence shown here is derived from an EMBL/GenBank/DDBJ whole genome shotgun (WGS) entry which is preliminary data.</text>
</comment>
<protein>
    <submittedName>
        <fullName evidence="1">Uncharacterized protein</fullName>
    </submittedName>
</protein>
<organism evidence="1 2">
    <name type="scientific">Ktedonobacter robiniae</name>
    <dbReference type="NCBI Taxonomy" id="2778365"/>
    <lineage>
        <taxon>Bacteria</taxon>
        <taxon>Bacillati</taxon>
        <taxon>Chloroflexota</taxon>
        <taxon>Ktedonobacteria</taxon>
        <taxon>Ktedonobacterales</taxon>
        <taxon>Ktedonobacteraceae</taxon>
        <taxon>Ktedonobacter</taxon>
    </lineage>
</organism>
<evidence type="ECO:0000313" key="2">
    <source>
        <dbReference type="Proteomes" id="UP000654345"/>
    </source>
</evidence>
<dbReference type="EMBL" id="BNJG01000001">
    <property type="protein sequence ID" value="GHO52593.1"/>
    <property type="molecule type" value="Genomic_DNA"/>
</dbReference>
<reference evidence="1 2" key="1">
    <citation type="journal article" date="2021" name="Int. J. Syst. Evol. Microbiol.">
        <title>Reticulibacter mediterranei gen. nov., sp. nov., within the new family Reticulibacteraceae fam. nov., and Ktedonospora formicarum gen. nov., sp. nov., Ktedonobacter robiniae sp. nov., Dictyobacter formicarum sp. nov. and Dictyobacter arantiisoli sp. nov., belonging to the class Ktedonobacteria.</title>
        <authorList>
            <person name="Yabe S."/>
            <person name="Zheng Y."/>
            <person name="Wang C.M."/>
            <person name="Sakai Y."/>
            <person name="Abe K."/>
            <person name="Yokota A."/>
            <person name="Donadio S."/>
            <person name="Cavaletti L."/>
            <person name="Monciardini P."/>
        </authorList>
    </citation>
    <scope>NUCLEOTIDE SEQUENCE [LARGE SCALE GENOMIC DNA]</scope>
    <source>
        <strain evidence="1 2">SOSP1-30</strain>
    </source>
</reference>
<gene>
    <name evidence="1" type="ORF">KSB_10680</name>
</gene>
<dbReference type="Proteomes" id="UP000654345">
    <property type="component" value="Unassembled WGS sequence"/>
</dbReference>
<keyword evidence="2" id="KW-1185">Reference proteome</keyword>
<evidence type="ECO:0000313" key="1">
    <source>
        <dbReference type="EMBL" id="GHO52593.1"/>
    </source>
</evidence>